<dbReference type="AlphaFoldDB" id="N6WXA9"/>
<comment type="caution">
    <text evidence="2">The sequence shown here is derived from an EMBL/GenBank/DDBJ whole genome shotgun (WGS) entry which is preliminary data.</text>
</comment>
<organism evidence="2 3">
    <name type="scientific">Marinobacter nanhaiticus D15-8W</name>
    <dbReference type="NCBI Taxonomy" id="626887"/>
    <lineage>
        <taxon>Bacteria</taxon>
        <taxon>Pseudomonadati</taxon>
        <taxon>Pseudomonadota</taxon>
        <taxon>Gammaproteobacteria</taxon>
        <taxon>Pseudomonadales</taxon>
        <taxon>Marinobacteraceae</taxon>
        <taxon>Marinobacter</taxon>
    </lineage>
</organism>
<evidence type="ECO:0000259" key="1">
    <source>
        <dbReference type="Pfam" id="PF07978"/>
    </source>
</evidence>
<protein>
    <submittedName>
        <fullName evidence="2">NIPSNAP family protein</fullName>
    </submittedName>
</protein>
<dbReference type="EMBL" id="APLQ01000011">
    <property type="protein sequence ID" value="ENO15692.1"/>
    <property type="molecule type" value="Genomic_DNA"/>
</dbReference>
<keyword evidence="3" id="KW-1185">Reference proteome</keyword>
<accession>N6WXA9</accession>
<dbReference type="InterPro" id="IPR011008">
    <property type="entry name" value="Dimeric_a/b-barrel"/>
</dbReference>
<dbReference type="Proteomes" id="UP000013165">
    <property type="component" value="Unassembled WGS sequence"/>
</dbReference>
<dbReference type="Pfam" id="PF07978">
    <property type="entry name" value="NIPSNAP"/>
    <property type="match status" value="1"/>
</dbReference>
<dbReference type="eggNOG" id="COG5470">
    <property type="taxonomic scope" value="Bacteria"/>
</dbReference>
<dbReference type="RefSeq" id="WP_004579988.1">
    <property type="nucleotide sequence ID" value="NZ_AP028878.1"/>
</dbReference>
<sequence length="119" mass="13477">MAITCFIEYRLDPFKLNDFLAYAQRWGEIIPACGGELVGYFMPYEGTNNIAYGLISFASLAAYEAYRARLKTDEAGRENFLFAQEQMFILEERRTFLTPVPGTLHKLPVGSDVHLEAGQ</sequence>
<evidence type="ECO:0000313" key="3">
    <source>
        <dbReference type="Proteomes" id="UP000013165"/>
    </source>
</evidence>
<dbReference type="PATRIC" id="fig|626887.3.peg.2023"/>
<dbReference type="OrthoDB" id="9798776at2"/>
<dbReference type="InterPro" id="IPR012577">
    <property type="entry name" value="NIPSNAP"/>
</dbReference>
<proteinExistence type="predicted"/>
<dbReference type="HOGENOM" id="CLU_149116_0_0_6"/>
<dbReference type="Gene3D" id="3.30.70.100">
    <property type="match status" value="1"/>
</dbReference>
<dbReference type="SUPFAM" id="SSF54909">
    <property type="entry name" value="Dimeric alpha+beta barrel"/>
    <property type="match status" value="1"/>
</dbReference>
<reference evidence="2 3" key="1">
    <citation type="journal article" date="2013" name="Genome Announc.">
        <title>Genome Sequence of the Polycyclic Aromatic Hydrocarbon-Degrading Bacterium Strain Marinobacter nanhaiticus D15-8WT.</title>
        <authorList>
            <person name="Cui Z."/>
            <person name="Gao W."/>
            <person name="Li Q."/>
            <person name="Xu G."/>
            <person name="Zheng L."/>
        </authorList>
    </citation>
    <scope>NUCLEOTIDE SEQUENCE [LARGE SCALE GENOMIC DNA]</scope>
    <source>
        <strain evidence="2 3">D15-8W</strain>
    </source>
</reference>
<evidence type="ECO:0000313" key="2">
    <source>
        <dbReference type="EMBL" id="ENO15692.1"/>
    </source>
</evidence>
<dbReference type="STRING" id="626887.J057_10076"/>
<name>N6WXA9_9GAMM</name>
<feature type="domain" description="NIPSNAP" evidence="1">
    <location>
        <begin position="6"/>
        <end position="101"/>
    </location>
</feature>
<gene>
    <name evidence="2" type="ORF">J057_10076</name>
</gene>